<dbReference type="AlphaFoldDB" id="J3K0K5"/>
<proteinExistence type="predicted"/>
<name>J3K0K5_COCIM</name>
<feature type="compositionally biased region" description="Polar residues" evidence="1">
    <location>
        <begin position="1"/>
        <end position="12"/>
    </location>
</feature>
<evidence type="ECO:0000313" key="2">
    <source>
        <dbReference type="EMBL" id="EAS27385.3"/>
    </source>
</evidence>
<dbReference type="KEGG" id="cim:CIMG_09990"/>
<feature type="region of interest" description="Disordered" evidence="1">
    <location>
        <begin position="1"/>
        <end position="51"/>
    </location>
</feature>
<evidence type="ECO:0000313" key="3">
    <source>
        <dbReference type="Proteomes" id="UP000001261"/>
    </source>
</evidence>
<accession>J3K0K5</accession>
<dbReference type="VEuPathDB" id="FungiDB:CIMG_09990"/>
<reference evidence="3" key="1">
    <citation type="journal article" date="2009" name="Genome Res.">
        <title>Comparative genomic analyses of the human fungal pathogens Coccidioides and their relatives.</title>
        <authorList>
            <person name="Sharpton T.J."/>
            <person name="Stajich J.E."/>
            <person name="Rounsley S.D."/>
            <person name="Gardner M.J."/>
            <person name="Wortman J.R."/>
            <person name="Jordar V.S."/>
            <person name="Maiti R."/>
            <person name="Kodira C.D."/>
            <person name="Neafsey D.E."/>
            <person name="Zeng Q."/>
            <person name="Hung C.-Y."/>
            <person name="McMahan C."/>
            <person name="Muszewska A."/>
            <person name="Grynberg M."/>
            <person name="Mandel M.A."/>
            <person name="Kellner E.M."/>
            <person name="Barker B.M."/>
            <person name="Galgiani J.N."/>
            <person name="Orbach M.J."/>
            <person name="Kirkland T.N."/>
            <person name="Cole G.T."/>
            <person name="Henn M.R."/>
            <person name="Birren B.W."/>
            <person name="Taylor J.W."/>
        </authorList>
    </citation>
    <scope>NUCLEOTIDE SEQUENCE [LARGE SCALE GENOMIC DNA]</scope>
    <source>
        <strain evidence="3">RS</strain>
    </source>
</reference>
<feature type="compositionally biased region" description="Basic and acidic residues" evidence="1">
    <location>
        <begin position="23"/>
        <end position="38"/>
    </location>
</feature>
<dbReference type="InParanoid" id="J3K0K5"/>
<sequence>MLNALEMNTFQLPTYHPASMEPTTKEAPIKGDPERAADQLDPPKPPQKHKQKLEEVMAHIPSLKSRCWEEFHMYYEGMESYLTRLAENKVSYITLYLRLPKPTPMNQLYYVYNIH</sequence>
<keyword evidence="3" id="KW-1185">Reference proteome</keyword>
<reference evidence="3" key="2">
    <citation type="journal article" date="2010" name="Genome Res.">
        <title>Population genomic sequencing of Coccidioides fungi reveals recent hybridization and transposon control.</title>
        <authorList>
            <person name="Neafsey D.E."/>
            <person name="Barker B.M."/>
            <person name="Sharpton T.J."/>
            <person name="Stajich J.E."/>
            <person name="Park D.J."/>
            <person name="Whiston E."/>
            <person name="Hung C.-Y."/>
            <person name="McMahan C."/>
            <person name="White J."/>
            <person name="Sykes S."/>
            <person name="Heiman D."/>
            <person name="Young S."/>
            <person name="Zeng Q."/>
            <person name="Abouelleil A."/>
            <person name="Aftuck L."/>
            <person name="Bessette D."/>
            <person name="Brown A."/>
            <person name="FitzGerald M."/>
            <person name="Lui A."/>
            <person name="Macdonald J.P."/>
            <person name="Priest M."/>
            <person name="Orbach M.J."/>
            <person name="Galgiani J.N."/>
            <person name="Kirkland T.N."/>
            <person name="Cole G.T."/>
            <person name="Birren B.W."/>
            <person name="Henn M.R."/>
            <person name="Taylor J.W."/>
            <person name="Rounsley S.D."/>
        </authorList>
    </citation>
    <scope>GENOME REANNOTATION</scope>
    <source>
        <strain evidence="3">RS</strain>
    </source>
</reference>
<dbReference type="GeneID" id="4558112"/>
<evidence type="ECO:0000256" key="1">
    <source>
        <dbReference type="SAM" id="MobiDB-lite"/>
    </source>
</evidence>
<dbReference type="Proteomes" id="UP000001261">
    <property type="component" value="Unassembled WGS sequence"/>
</dbReference>
<dbReference type="RefSeq" id="XP_001238968.1">
    <property type="nucleotide sequence ID" value="XM_001238967.1"/>
</dbReference>
<gene>
    <name evidence="2" type="ORF">CIMG_09990</name>
</gene>
<dbReference type="EMBL" id="GG704915">
    <property type="protein sequence ID" value="EAS27385.3"/>
    <property type="molecule type" value="Genomic_DNA"/>
</dbReference>
<protein>
    <submittedName>
        <fullName evidence="2">Uncharacterized protein</fullName>
    </submittedName>
</protein>
<organism evidence="2 3">
    <name type="scientific">Coccidioides immitis (strain RS)</name>
    <name type="common">Valley fever fungus</name>
    <dbReference type="NCBI Taxonomy" id="246410"/>
    <lineage>
        <taxon>Eukaryota</taxon>
        <taxon>Fungi</taxon>
        <taxon>Dikarya</taxon>
        <taxon>Ascomycota</taxon>
        <taxon>Pezizomycotina</taxon>
        <taxon>Eurotiomycetes</taxon>
        <taxon>Eurotiomycetidae</taxon>
        <taxon>Onygenales</taxon>
        <taxon>Onygenaceae</taxon>
        <taxon>Coccidioides</taxon>
    </lineage>
</organism>